<dbReference type="Proteomes" id="UP001500218">
    <property type="component" value="Unassembled WGS sequence"/>
</dbReference>
<sequence length="169" mass="17233">MTAKRDGLILYGTVNDFLVNESGDAWGGGIYGQLVAERSAAYLPLTVAGGLLGALAGWLLTAALAYRIRSLHSGWGRLAATFAGLALTVSAPATWAITVNAVMLGQHLTYTGPVYTLHAALRPASHLDGVPAWLTPGCTIAAAATAAIAVGILILGTGRKKPGATLLPS</sequence>
<accession>A0ABN2LFP1</accession>
<dbReference type="EMBL" id="BAAALT010000009">
    <property type="protein sequence ID" value="GAA1786565.1"/>
    <property type="molecule type" value="Genomic_DNA"/>
</dbReference>
<gene>
    <name evidence="2" type="ORF">GCM10009682_05880</name>
</gene>
<evidence type="ECO:0000313" key="3">
    <source>
        <dbReference type="Proteomes" id="UP001500218"/>
    </source>
</evidence>
<comment type="caution">
    <text evidence="2">The sequence shown here is derived from an EMBL/GenBank/DDBJ whole genome shotgun (WGS) entry which is preliminary data.</text>
</comment>
<proteinExistence type="predicted"/>
<keyword evidence="1" id="KW-1133">Transmembrane helix</keyword>
<keyword evidence="1" id="KW-0472">Membrane</keyword>
<feature type="transmembrane region" description="Helical" evidence="1">
    <location>
        <begin position="41"/>
        <end position="66"/>
    </location>
</feature>
<evidence type="ECO:0000313" key="2">
    <source>
        <dbReference type="EMBL" id="GAA1786565.1"/>
    </source>
</evidence>
<organism evidence="2 3">
    <name type="scientific">Luedemannella flava</name>
    <dbReference type="NCBI Taxonomy" id="349316"/>
    <lineage>
        <taxon>Bacteria</taxon>
        <taxon>Bacillati</taxon>
        <taxon>Actinomycetota</taxon>
        <taxon>Actinomycetes</taxon>
        <taxon>Micromonosporales</taxon>
        <taxon>Micromonosporaceae</taxon>
        <taxon>Luedemannella</taxon>
    </lineage>
</organism>
<feature type="transmembrane region" description="Helical" evidence="1">
    <location>
        <begin position="78"/>
        <end position="98"/>
    </location>
</feature>
<name>A0ABN2LFP1_9ACTN</name>
<protein>
    <submittedName>
        <fullName evidence="2">Uncharacterized protein</fullName>
    </submittedName>
</protein>
<keyword evidence="1" id="KW-0812">Transmembrane</keyword>
<feature type="transmembrane region" description="Helical" evidence="1">
    <location>
        <begin position="133"/>
        <end position="155"/>
    </location>
</feature>
<reference evidence="2 3" key="1">
    <citation type="journal article" date="2019" name="Int. J. Syst. Evol. Microbiol.">
        <title>The Global Catalogue of Microorganisms (GCM) 10K type strain sequencing project: providing services to taxonomists for standard genome sequencing and annotation.</title>
        <authorList>
            <consortium name="The Broad Institute Genomics Platform"/>
            <consortium name="The Broad Institute Genome Sequencing Center for Infectious Disease"/>
            <person name="Wu L."/>
            <person name="Ma J."/>
        </authorList>
    </citation>
    <scope>NUCLEOTIDE SEQUENCE [LARGE SCALE GENOMIC DNA]</scope>
    <source>
        <strain evidence="2 3">JCM 13250</strain>
    </source>
</reference>
<dbReference type="RefSeq" id="WP_344125910.1">
    <property type="nucleotide sequence ID" value="NZ_BAAALT010000009.1"/>
</dbReference>
<keyword evidence="3" id="KW-1185">Reference proteome</keyword>
<evidence type="ECO:0000256" key="1">
    <source>
        <dbReference type="SAM" id="Phobius"/>
    </source>
</evidence>